<dbReference type="Proteomes" id="UP001358614">
    <property type="component" value="Chromosome 1"/>
</dbReference>
<name>A0AAX4KEG3_9TREE</name>
<evidence type="ECO:0000313" key="1">
    <source>
        <dbReference type="EMBL" id="WWD04173.1"/>
    </source>
</evidence>
<evidence type="ECO:0000313" key="2">
    <source>
        <dbReference type="Proteomes" id="UP001358614"/>
    </source>
</evidence>
<protein>
    <recommendedName>
        <fullName evidence="3">Myb-like domain-containing protein</fullName>
    </recommendedName>
</protein>
<dbReference type="KEGG" id="ker:91101043"/>
<dbReference type="GeneID" id="91101043"/>
<proteinExistence type="predicted"/>
<reference evidence="1 2" key="1">
    <citation type="submission" date="2024-01" db="EMBL/GenBank/DDBJ databases">
        <title>Comparative genomics of Cryptococcus and Kwoniella reveals pathogenesis evolution and contrasting modes of karyotype evolution via chromosome fusion or intercentromeric recombination.</title>
        <authorList>
            <person name="Coelho M.A."/>
            <person name="David-Palma M."/>
            <person name="Shea T."/>
            <person name="Bowers K."/>
            <person name="McGinley-Smith S."/>
            <person name="Mohammad A.W."/>
            <person name="Gnirke A."/>
            <person name="Yurkov A.M."/>
            <person name="Nowrousian M."/>
            <person name="Sun S."/>
            <person name="Cuomo C.A."/>
            <person name="Heitman J."/>
        </authorList>
    </citation>
    <scope>NUCLEOTIDE SEQUENCE [LARGE SCALE GENOMIC DNA]</scope>
    <source>
        <strain evidence="1 2">PYCC6329</strain>
    </source>
</reference>
<dbReference type="RefSeq" id="XP_066082140.1">
    <property type="nucleotide sequence ID" value="XM_066226043.1"/>
</dbReference>
<evidence type="ECO:0008006" key="3">
    <source>
        <dbReference type="Google" id="ProtNLM"/>
    </source>
</evidence>
<keyword evidence="2" id="KW-1185">Reference proteome</keyword>
<gene>
    <name evidence="1" type="ORF">V865_002239</name>
</gene>
<accession>A0AAX4KEG3</accession>
<dbReference type="AlphaFoldDB" id="A0AAX4KEG3"/>
<sequence>MWYHSTTTSTTDDQSTFTWEQREQLRRIAIGQGVGSEKADELVTGLTTENPTAHQGSSWHQLVEMMSVTASREAYKDSSIGRTLGYKGKDPQR</sequence>
<organism evidence="1 2">
    <name type="scientific">Kwoniella europaea PYCC6329</name>
    <dbReference type="NCBI Taxonomy" id="1423913"/>
    <lineage>
        <taxon>Eukaryota</taxon>
        <taxon>Fungi</taxon>
        <taxon>Dikarya</taxon>
        <taxon>Basidiomycota</taxon>
        <taxon>Agaricomycotina</taxon>
        <taxon>Tremellomycetes</taxon>
        <taxon>Tremellales</taxon>
        <taxon>Cryptococcaceae</taxon>
        <taxon>Kwoniella</taxon>
    </lineage>
</organism>
<dbReference type="EMBL" id="CP144089">
    <property type="protein sequence ID" value="WWD04173.1"/>
    <property type="molecule type" value="Genomic_DNA"/>
</dbReference>